<dbReference type="RefSeq" id="WP_307068212.1">
    <property type="nucleotide sequence ID" value="NZ_JAUSUP010000004.1"/>
</dbReference>
<evidence type="ECO:0000256" key="1">
    <source>
        <dbReference type="SAM" id="Phobius"/>
    </source>
</evidence>
<dbReference type="PANTHER" id="PTHR34351:SF2">
    <property type="entry name" value="DUF58 DOMAIN-CONTAINING PROTEIN"/>
    <property type="match status" value="1"/>
</dbReference>
<feature type="transmembrane region" description="Helical" evidence="1">
    <location>
        <begin position="12"/>
        <end position="30"/>
    </location>
</feature>
<evidence type="ECO:0008006" key="4">
    <source>
        <dbReference type="Google" id="ProtNLM"/>
    </source>
</evidence>
<dbReference type="Proteomes" id="UP001236723">
    <property type="component" value="Unassembled WGS sequence"/>
</dbReference>
<comment type="caution">
    <text evidence="2">The sequence shown here is derived from an EMBL/GenBank/DDBJ whole genome shotgun (WGS) entry which is preliminary data.</text>
</comment>
<dbReference type="EMBL" id="JAUSUP010000004">
    <property type="protein sequence ID" value="MDQ0352015.1"/>
    <property type="molecule type" value="Genomic_DNA"/>
</dbReference>
<protein>
    <recommendedName>
        <fullName evidence="4">DUF58 domain-containing protein</fullName>
    </recommendedName>
</protein>
<gene>
    <name evidence="2" type="ORF">J2R98_001847</name>
</gene>
<accession>A0ABU0DV50</accession>
<proteinExistence type="predicted"/>
<keyword evidence="1" id="KW-0472">Membrane</keyword>
<evidence type="ECO:0000313" key="2">
    <source>
        <dbReference type="EMBL" id="MDQ0352015.1"/>
    </source>
</evidence>
<sequence>MKFQKFVQENKTFPVFVLVGTVLLFAGLFIDFYSMHMLIFISIFLIILYGLGVFYERHVDDYLTFTFAEVPNRHYQGDEGYIEVEIEQKGILPLLNAEVVIEMDDVIEFKGGRSIARRYMTTFNKNFNLMFWEKRKIRIPYETKKRGVAKVQNIELVVPNIFGFSKVFMKARKRFNKEVIVYPNKSVVPNIDLMSPKNMGFHRATHSLFDEHTLPVGTRDYEQGDAFNKIHWKASAKEGALQTKVFEKASQISWCFLLNVRSDQGLSVAENVETLLEQIAYMTEYATKNQIPYRIFVNISALDQIPFIHQLEGEGHFHYRKTLELLARMKFLTFNTPYERVLHFVWKHESTPAYVIQVGSVTDRQMQYLKLIERKGAKLAFLNGDSLTAGPSEGKVRQSG</sequence>
<evidence type="ECO:0000313" key="3">
    <source>
        <dbReference type="Proteomes" id="UP001236723"/>
    </source>
</evidence>
<organism evidence="2 3">
    <name type="scientific">Alkalibacillus filiformis</name>
    <dbReference type="NCBI Taxonomy" id="200990"/>
    <lineage>
        <taxon>Bacteria</taxon>
        <taxon>Bacillati</taxon>
        <taxon>Bacillota</taxon>
        <taxon>Bacilli</taxon>
        <taxon>Bacillales</taxon>
        <taxon>Bacillaceae</taxon>
        <taxon>Alkalibacillus</taxon>
    </lineage>
</organism>
<keyword evidence="1" id="KW-1133">Transmembrane helix</keyword>
<feature type="transmembrane region" description="Helical" evidence="1">
    <location>
        <begin position="36"/>
        <end position="55"/>
    </location>
</feature>
<keyword evidence="3" id="KW-1185">Reference proteome</keyword>
<keyword evidence="1" id="KW-0812">Transmembrane</keyword>
<name>A0ABU0DV50_9BACI</name>
<reference evidence="2 3" key="1">
    <citation type="submission" date="2023-07" db="EMBL/GenBank/DDBJ databases">
        <title>Genomic Encyclopedia of Type Strains, Phase IV (KMG-IV): sequencing the most valuable type-strain genomes for metagenomic binning, comparative biology and taxonomic classification.</title>
        <authorList>
            <person name="Goeker M."/>
        </authorList>
    </citation>
    <scope>NUCLEOTIDE SEQUENCE [LARGE SCALE GENOMIC DNA]</scope>
    <source>
        <strain evidence="2 3">DSM 15448</strain>
    </source>
</reference>
<dbReference type="PANTHER" id="PTHR34351">
    <property type="entry name" value="SLR1927 PROTEIN-RELATED"/>
    <property type="match status" value="1"/>
</dbReference>